<dbReference type="InterPro" id="IPR008792">
    <property type="entry name" value="PQQD"/>
</dbReference>
<dbReference type="RefSeq" id="WP_243394504.1">
    <property type="nucleotide sequence ID" value="NZ_PVTP01000006.1"/>
</dbReference>
<evidence type="ECO:0000256" key="3">
    <source>
        <dbReference type="ARBA" id="ARBA00022905"/>
    </source>
</evidence>
<comment type="caution">
    <text evidence="4">The sequence shown here is derived from an EMBL/GenBank/DDBJ whole genome shotgun (WGS) entry which is preliminary data.</text>
</comment>
<dbReference type="InterPro" id="IPR041881">
    <property type="entry name" value="PqqD_sf"/>
</dbReference>
<dbReference type="AlphaFoldDB" id="A0A2T0VY70"/>
<dbReference type="GO" id="GO:0048038">
    <property type="term" value="F:quinone binding"/>
    <property type="evidence" value="ECO:0007669"/>
    <property type="project" value="InterPro"/>
</dbReference>
<reference evidence="4 5" key="1">
    <citation type="submission" date="2018-03" db="EMBL/GenBank/DDBJ databases">
        <title>Genomic Encyclopedia of Archaeal and Bacterial Type Strains, Phase II (KMG-II): from individual species to whole genera.</title>
        <authorList>
            <person name="Goeker M."/>
        </authorList>
    </citation>
    <scope>NUCLEOTIDE SEQUENCE [LARGE SCALE GENOMIC DNA]</scope>
    <source>
        <strain evidence="4 5">DSM 101533</strain>
    </source>
</reference>
<dbReference type="NCBIfam" id="TIGR03859">
    <property type="entry name" value="PQQ_PqqD"/>
    <property type="match status" value="1"/>
</dbReference>
<dbReference type="GO" id="GO:0018189">
    <property type="term" value="P:pyrroloquinoline quinone biosynthetic process"/>
    <property type="evidence" value="ECO:0007669"/>
    <property type="project" value="UniProtKB-UniPathway"/>
</dbReference>
<sequence>MTDGLSPDVIPVIPRGVRLHWDHVREKWVLLAPERAVALDPIGHAIMTEIDGARSFGTITTALADKYGAPHEQVAADAGEFLRGLMNRRILEVA</sequence>
<dbReference type="Gene3D" id="1.10.10.1150">
    <property type="entry name" value="Coenzyme PQQ synthesis protein D (PqqD)"/>
    <property type="match status" value="1"/>
</dbReference>
<evidence type="ECO:0000256" key="1">
    <source>
        <dbReference type="ARBA" id="ARBA00004886"/>
    </source>
</evidence>
<proteinExistence type="predicted"/>
<gene>
    <name evidence="4" type="ORF">CLV80_10619</name>
</gene>
<comment type="subunit">
    <text evidence="2">Monomer. Interacts with PqqE.</text>
</comment>
<dbReference type="InterPro" id="IPR022479">
    <property type="entry name" value="PqqD_bac"/>
</dbReference>
<comment type="pathway">
    <text evidence="1">Cofactor biosynthesis; pyrroloquinoline quinone biosynthesis.</text>
</comment>
<dbReference type="Pfam" id="PF05402">
    <property type="entry name" value="PqqD"/>
    <property type="match status" value="1"/>
</dbReference>
<evidence type="ECO:0000313" key="4">
    <source>
        <dbReference type="EMBL" id="PRY77175.1"/>
    </source>
</evidence>
<name>A0A2T0VY70_9RHOB</name>
<dbReference type="EMBL" id="PVTP01000006">
    <property type="protein sequence ID" value="PRY77175.1"/>
    <property type="molecule type" value="Genomic_DNA"/>
</dbReference>
<evidence type="ECO:0000313" key="5">
    <source>
        <dbReference type="Proteomes" id="UP000238007"/>
    </source>
</evidence>
<keyword evidence="3" id="KW-0884">PQQ biosynthesis</keyword>
<dbReference type="UniPathway" id="UPA00539"/>
<evidence type="ECO:0000256" key="2">
    <source>
        <dbReference type="ARBA" id="ARBA00011741"/>
    </source>
</evidence>
<organism evidence="4 5">
    <name type="scientific">Yoonia maritima</name>
    <dbReference type="NCBI Taxonomy" id="1435347"/>
    <lineage>
        <taxon>Bacteria</taxon>
        <taxon>Pseudomonadati</taxon>
        <taxon>Pseudomonadota</taxon>
        <taxon>Alphaproteobacteria</taxon>
        <taxon>Rhodobacterales</taxon>
        <taxon>Paracoccaceae</taxon>
        <taxon>Yoonia</taxon>
    </lineage>
</organism>
<keyword evidence="5" id="KW-1185">Reference proteome</keyword>
<accession>A0A2T0VY70</accession>
<dbReference type="Proteomes" id="UP000238007">
    <property type="component" value="Unassembled WGS sequence"/>
</dbReference>
<protein>
    <submittedName>
        <fullName evidence="4">Pyrroloquinoline quinone biosynthesis protein D</fullName>
    </submittedName>
</protein>